<keyword evidence="4" id="KW-0346">Stress response</keyword>
<feature type="domain" description="RNA-binding S4" evidence="3">
    <location>
        <begin position="75"/>
        <end position="136"/>
    </location>
</feature>
<dbReference type="SUPFAM" id="SSF55174">
    <property type="entry name" value="Alpha-L RNA-binding motif"/>
    <property type="match status" value="1"/>
</dbReference>
<dbReference type="EMBL" id="DACTUL010000014">
    <property type="protein sequence ID" value="HAT6344396.1"/>
    <property type="molecule type" value="Genomic_DNA"/>
</dbReference>
<dbReference type="InterPro" id="IPR036986">
    <property type="entry name" value="S4_RNA-bd_sf"/>
</dbReference>
<evidence type="ECO:0000256" key="2">
    <source>
        <dbReference type="SAM" id="MobiDB-lite"/>
    </source>
</evidence>
<accession>A0AAD3UAM1</accession>
<dbReference type="CDD" id="cd00165">
    <property type="entry name" value="S4"/>
    <property type="match status" value="1"/>
</dbReference>
<evidence type="ECO:0000313" key="5">
    <source>
        <dbReference type="Proteomes" id="UP000859505"/>
    </source>
</evidence>
<sequence length="196" mass="22971">MFINIFWHPNRLAIVYGNGPRDNRPDGMKLRKLTFRHTISPPVSIPGPASGIIRHPFQPFRSRFMPNPTETPTLVRLDKWLWAARFYKTRSLARDQIEGGKVHYNGQRSKPGKHVEVGALIRFWQGQDEREVRVLEVSEQRKSAPLAQQLYEETEASLKKRAENSEARRFNSQFAPSPERRPDKQERRQLIKVKQY</sequence>
<dbReference type="Gene3D" id="3.10.290.10">
    <property type="entry name" value="RNA-binding S4 domain"/>
    <property type="match status" value="1"/>
</dbReference>
<protein>
    <submittedName>
        <fullName evidence="4">Ribosome-associated heat shock protein Hsp15</fullName>
    </submittedName>
</protein>
<dbReference type="Proteomes" id="UP000859505">
    <property type="component" value="Unassembled WGS sequence"/>
</dbReference>
<feature type="compositionally biased region" description="Basic and acidic residues" evidence="2">
    <location>
        <begin position="178"/>
        <end position="189"/>
    </location>
</feature>
<name>A0AAD3UAM1_AERHY</name>
<gene>
    <name evidence="4" type="primary">hslR</name>
    <name evidence="4" type="ORF">JAJ28_002122</name>
</gene>
<organism evidence="4 5">
    <name type="scientific">Aeromonas hydrophila</name>
    <dbReference type="NCBI Taxonomy" id="644"/>
    <lineage>
        <taxon>Bacteria</taxon>
        <taxon>Pseudomonadati</taxon>
        <taxon>Pseudomonadota</taxon>
        <taxon>Gammaproteobacteria</taxon>
        <taxon>Aeromonadales</taxon>
        <taxon>Aeromonadaceae</taxon>
        <taxon>Aeromonas</taxon>
    </lineage>
</organism>
<keyword evidence="1" id="KW-0694">RNA-binding</keyword>
<reference evidence="4" key="2">
    <citation type="submission" date="2020-01" db="EMBL/GenBank/DDBJ databases">
        <authorList>
            <consortium name="NCBI Pathogen Detection Project"/>
        </authorList>
    </citation>
    <scope>NUCLEOTIDE SEQUENCE</scope>
    <source>
        <strain evidence="4">OLC2673_Aeromonas</strain>
    </source>
</reference>
<dbReference type="InterPro" id="IPR002942">
    <property type="entry name" value="S4_RNA-bd"/>
</dbReference>
<dbReference type="AlphaFoldDB" id="A0AAD3UAM1"/>
<dbReference type="PROSITE" id="PS50889">
    <property type="entry name" value="S4"/>
    <property type="match status" value="1"/>
</dbReference>
<feature type="compositionally biased region" description="Basic and acidic residues" evidence="2">
    <location>
        <begin position="156"/>
        <end position="169"/>
    </location>
</feature>
<reference evidence="4" key="1">
    <citation type="journal article" date="2018" name="Genome Biol.">
        <title>SKESA: strategic k-mer extension for scrupulous assemblies.</title>
        <authorList>
            <person name="Souvorov A."/>
            <person name="Agarwala R."/>
            <person name="Lipman D.J."/>
        </authorList>
    </citation>
    <scope>NUCLEOTIDE SEQUENCE</scope>
    <source>
        <strain evidence="4">OLC2673_Aeromonas</strain>
    </source>
</reference>
<comment type="caution">
    <text evidence="4">The sequence shown here is derived from an EMBL/GenBank/DDBJ whole genome shotgun (WGS) entry which is preliminary data.</text>
</comment>
<evidence type="ECO:0000313" key="4">
    <source>
        <dbReference type="EMBL" id="HAT6344396.1"/>
    </source>
</evidence>
<dbReference type="GO" id="GO:0003723">
    <property type="term" value="F:RNA binding"/>
    <property type="evidence" value="ECO:0007669"/>
    <property type="project" value="UniProtKB-KW"/>
</dbReference>
<feature type="region of interest" description="Disordered" evidence="2">
    <location>
        <begin position="155"/>
        <end position="196"/>
    </location>
</feature>
<evidence type="ECO:0000259" key="3">
    <source>
        <dbReference type="SMART" id="SM00363"/>
    </source>
</evidence>
<dbReference type="NCBIfam" id="NF007673">
    <property type="entry name" value="PRK10348.1"/>
    <property type="match status" value="1"/>
</dbReference>
<dbReference type="SMART" id="SM00363">
    <property type="entry name" value="S4"/>
    <property type="match status" value="1"/>
</dbReference>
<proteinExistence type="predicted"/>
<evidence type="ECO:0000256" key="1">
    <source>
        <dbReference type="PROSITE-ProRule" id="PRU00182"/>
    </source>
</evidence>
<dbReference type="Pfam" id="PF01479">
    <property type="entry name" value="S4"/>
    <property type="match status" value="1"/>
</dbReference>